<dbReference type="CDD" id="cd10017">
    <property type="entry name" value="B3_DNA"/>
    <property type="match status" value="1"/>
</dbReference>
<evidence type="ECO:0000313" key="7">
    <source>
        <dbReference type="EMBL" id="KAG0561395.1"/>
    </source>
</evidence>
<evidence type="ECO:0000256" key="2">
    <source>
        <dbReference type="ARBA" id="ARBA00023125"/>
    </source>
</evidence>
<keyword evidence="3" id="KW-0804">Transcription</keyword>
<dbReference type="PANTHER" id="PTHR31140:SF81">
    <property type="entry name" value="B3 DOMAIN-CONTAINING TRANSCRIPTION FACTOR ABI3"/>
    <property type="match status" value="1"/>
</dbReference>
<organism evidence="7 8">
    <name type="scientific">Ceratodon purpureus</name>
    <name type="common">Fire moss</name>
    <name type="synonym">Dicranum purpureum</name>
    <dbReference type="NCBI Taxonomy" id="3225"/>
    <lineage>
        <taxon>Eukaryota</taxon>
        <taxon>Viridiplantae</taxon>
        <taxon>Streptophyta</taxon>
        <taxon>Embryophyta</taxon>
        <taxon>Bryophyta</taxon>
        <taxon>Bryophytina</taxon>
        <taxon>Bryopsida</taxon>
        <taxon>Dicranidae</taxon>
        <taxon>Pseudoditrichales</taxon>
        <taxon>Ditrichaceae</taxon>
        <taxon>Ceratodon</taxon>
    </lineage>
</organism>
<keyword evidence="8" id="KW-1185">Reference proteome</keyword>
<reference evidence="7" key="1">
    <citation type="submission" date="2020-06" db="EMBL/GenBank/DDBJ databases">
        <title>WGS assembly of Ceratodon purpureus strain R40.</title>
        <authorList>
            <person name="Carey S.B."/>
            <person name="Jenkins J."/>
            <person name="Shu S."/>
            <person name="Lovell J.T."/>
            <person name="Sreedasyam A."/>
            <person name="Maumus F."/>
            <person name="Tiley G.P."/>
            <person name="Fernandez-Pozo N."/>
            <person name="Barry K."/>
            <person name="Chen C."/>
            <person name="Wang M."/>
            <person name="Lipzen A."/>
            <person name="Daum C."/>
            <person name="Saski C.A."/>
            <person name="Payton A.C."/>
            <person name="Mcbreen J.C."/>
            <person name="Conrad R.E."/>
            <person name="Kollar L.M."/>
            <person name="Olsson S."/>
            <person name="Huttunen S."/>
            <person name="Landis J.B."/>
            <person name="Wickett N.J."/>
            <person name="Johnson M.G."/>
            <person name="Rensing S.A."/>
            <person name="Grimwood J."/>
            <person name="Schmutz J."/>
            <person name="Mcdaniel S.F."/>
        </authorList>
    </citation>
    <scope>NUCLEOTIDE SEQUENCE</scope>
    <source>
        <strain evidence="7">R40</strain>
    </source>
</reference>
<dbReference type="SMART" id="SM01019">
    <property type="entry name" value="B3"/>
    <property type="match status" value="1"/>
</dbReference>
<evidence type="ECO:0000313" key="8">
    <source>
        <dbReference type="Proteomes" id="UP000822688"/>
    </source>
</evidence>
<accession>A0A8T0GSJ8</accession>
<dbReference type="Proteomes" id="UP000822688">
    <property type="component" value="Chromosome 9"/>
</dbReference>
<feature type="region of interest" description="Disordered" evidence="5">
    <location>
        <begin position="377"/>
        <end position="433"/>
    </location>
</feature>
<dbReference type="Gene3D" id="2.40.330.10">
    <property type="entry name" value="DNA-binding pseudobarrel domain"/>
    <property type="match status" value="1"/>
</dbReference>
<keyword evidence="2" id="KW-0238">DNA-binding</keyword>
<dbReference type="EMBL" id="CM026430">
    <property type="protein sequence ID" value="KAG0561395.1"/>
    <property type="molecule type" value="Genomic_DNA"/>
</dbReference>
<feature type="domain" description="TF-B3" evidence="6">
    <location>
        <begin position="273"/>
        <end position="372"/>
    </location>
</feature>
<name>A0A8T0GSJ8_CERPU</name>
<dbReference type="GO" id="GO:0003677">
    <property type="term" value="F:DNA binding"/>
    <property type="evidence" value="ECO:0007669"/>
    <property type="project" value="UniProtKB-KW"/>
</dbReference>
<dbReference type="Pfam" id="PF02362">
    <property type="entry name" value="B3"/>
    <property type="match status" value="1"/>
</dbReference>
<comment type="caution">
    <text evidence="7">The sequence shown here is derived from an EMBL/GenBank/DDBJ whole genome shotgun (WGS) entry which is preliminary data.</text>
</comment>
<feature type="compositionally biased region" description="Polar residues" evidence="5">
    <location>
        <begin position="386"/>
        <end position="407"/>
    </location>
</feature>
<dbReference type="PROSITE" id="PS50863">
    <property type="entry name" value="B3"/>
    <property type="match status" value="1"/>
</dbReference>
<evidence type="ECO:0000256" key="1">
    <source>
        <dbReference type="ARBA" id="ARBA00023015"/>
    </source>
</evidence>
<dbReference type="InterPro" id="IPR015300">
    <property type="entry name" value="DNA-bd_pseudobarrel_sf"/>
</dbReference>
<dbReference type="InterPro" id="IPR003340">
    <property type="entry name" value="B3_DNA-bd"/>
</dbReference>
<keyword evidence="1" id="KW-0805">Transcription regulation</keyword>
<evidence type="ECO:0000256" key="4">
    <source>
        <dbReference type="ARBA" id="ARBA00023242"/>
    </source>
</evidence>
<evidence type="ECO:0000259" key="6">
    <source>
        <dbReference type="PROSITE" id="PS50863"/>
    </source>
</evidence>
<protein>
    <recommendedName>
        <fullName evidence="6">TF-B3 domain-containing protein</fullName>
    </recommendedName>
</protein>
<dbReference type="SUPFAM" id="SSF101936">
    <property type="entry name" value="DNA-binding pseudobarrel domain"/>
    <property type="match status" value="1"/>
</dbReference>
<feature type="compositionally biased region" description="Polar residues" evidence="5">
    <location>
        <begin position="415"/>
        <end position="433"/>
    </location>
</feature>
<gene>
    <name evidence="7" type="ORF">KC19_9G061600</name>
</gene>
<dbReference type="GO" id="GO:0003700">
    <property type="term" value="F:DNA-binding transcription factor activity"/>
    <property type="evidence" value="ECO:0007669"/>
    <property type="project" value="InterPro"/>
</dbReference>
<evidence type="ECO:0000256" key="5">
    <source>
        <dbReference type="SAM" id="MobiDB-lite"/>
    </source>
</evidence>
<dbReference type="AlphaFoldDB" id="A0A8T0GSJ8"/>
<dbReference type="PANTHER" id="PTHR31140">
    <property type="entry name" value="B3 DOMAIN-CONTAINING TRANSCRIPTION FACTOR ABI3"/>
    <property type="match status" value="1"/>
</dbReference>
<sequence length="542" mass="60702">MLSSCFFREGVTSQQPFAWENNTMNITVADGEVQQYDKLADFSPVDSSSVWEVCAGTEDFGTVDFSTAIKDEFIDSCPNGPSFEEDNSSPLPWGFSVQPVPTLKSSNKCSIRDNVLREVMVSEETLQSAVARLGGGAQGLKVLMDHVPYWASESHDADVAATIRKGIVDRGNMPANCGGVNANVQNVQWKYYGNRGSTICEPTNRGAAYTRALRKSHMVRQWRHSPRAQRGLNKSQWEHQSRAQWQTGAHQSWLQDLDPELGNANGKGLEFLFQKVLRASDVSSLGRIILPKKDAERHLPFLYEKEGMMITLEDYHSGTFWTARYRFWPNHKSRMYLLETIGEFVNYHCLQEGDFLICYRNRQGGYVIRGQKMPPNVKASAKGLSPKSTQGRETTETKTLNSTSMSPKHQFLDGDQSTPGTTDSNSDLASSSFESLGSTFRGLSDGPKGFEDGYGRQESCMAQQIDYRYNNYEDEVPKTDGFVPTSTKALASHDSGYDSVVEMLAIQRCRPHWSILQCHCQVLDTFGRCLHNCLRLLESSSI</sequence>
<dbReference type="InterPro" id="IPR044800">
    <property type="entry name" value="LEC2-like"/>
</dbReference>
<proteinExistence type="predicted"/>
<keyword evidence="4" id="KW-0539">Nucleus</keyword>
<evidence type="ECO:0000256" key="3">
    <source>
        <dbReference type="ARBA" id="ARBA00023163"/>
    </source>
</evidence>